<name>A0ABP8CT92_9FLAO</name>
<evidence type="ECO:0000313" key="2">
    <source>
        <dbReference type="Proteomes" id="UP001501682"/>
    </source>
</evidence>
<evidence type="ECO:0000313" key="1">
    <source>
        <dbReference type="EMBL" id="GAA4243118.1"/>
    </source>
</evidence>
<accession>A0ABP8CT92</accession>
<dbReference type="Proteomes" id="UP001501682">
    <property type="component" value="Unassembled WGS sequence"/>
</dbReference>
<organism evidence="1 2">
    <name type="scientific">Winogradskyella damuponensis</name>
    <dbReference type="NCBI Taxonomy" id="943939"/>
    <lineage>
        <taxon>Bacteria</taxon>
        <taxon>Pseudomonadati</taxon>
        <taxon>Bacteroidota</taxon>
        <taxon>Flavobacteriia</taxon>
        <taxon>Flavobacteriales</taxon>
        <taxon>Flavobacteriaceae</taxon>
        <taxon>Winogradskyella</taxon>
    </lineage>
</organism>
<protein>
    <submittedName>
        <fullName evidence="1">Uncharacterized protein</fullName>
    </submittedName>
</protein>
<reference evidence="2" key="1">
    <citation type="journal article" date="2019" name="Int. J. Syst. Evol. Microbiol.">
        <title>The Global Catalogue of Microorganisms (GCM) 10K type strain sequencing project: providing services to taxonomists for standard genome sequencing and annotation.</title>
        <authorList>
            <consortium name="The Broad Institute Genomics Platform"/>
            <consortium name="The Broad Institute Genome Sequencing Center for Infectious Disease"/>
            <person name="Wu L."/>
            <person name="Ma J."/>
        </authorList>
    </citation>
    <scope>NUCLEOTIDE SEQUENCE [LARGE SCALE GENOMIC DNA]</scope>
    <source>
        <strain evidence="2">JCM 17633</strain>
    </source>
</reference>
<proteinExistence type="predicted"/>
<comment type="caution">
    <text evidence="1">The sequence shown here is derived from an EMBL/GenBank/DDBJ whole genome shotgun (WGS) entry which is preliminary data.</text>
</comment>
<keyword evidence="2" id="KW-1185">Reference proteome</keyword>
<dbReference type="EMBL" id="BAABCB010000017">
    <property type="protein sequence ID" value="GAA4243118.1"/>
    <property type="molecule type" value="Genomic_DNA"/>
</dbReference>
<gene>
    <name evidence="1" type="ORF">GCM10022292_16510</name>
</gene>
<sequence length="65" mass="7603">MQELKSKTLKINSTPFVFISYKFKKFSLKSLNNQLFTTKFDKQCATHVKQIEQKKEGNCPLLYGL</sequence>